<evidence type="ECO:0000259" key="6">
    <source>
        <dbReference type="Pfam" id="PF23598"/>
    </source>
</evidence>
<feature type="domain" description="Disease resistance protein winged helix" evidence="5">
    <location>
        <begin position="417"/>
        <end position="481"/>
    </location>
</feature>
<dbReference type="InterPro" id="IPR058922">
    <property type="entry name" value="WHD_DRP"/>
</dbReference>
<dbReference type="Gene3D" id="3.80.10.10">
    <property type="entry name" value="Ribonuclease Inhibitor"/>
    <property type="match status" value="1"/>
</dbReference>
<feature type="domain" description="Disease resistance R13L4/SHOC-2-like LRR" evidence="6">
    <location>
        <begin position="531"/>
        <end position="632"/>
    </location>
</feature>
<dbReference type="InterPro" id="IPR032675">
    <property type="entry name" value="LRR_dom_sf"/>
</dbReference>
<dbReference type="PRINTS" id="PR00364">
    <property type="entry name" value="DISEASERSIST"/>
</dbReference>
<dbReference type="Proteomes" id="UP000006591">
    <property type="component" value="Chromosome 4"/>
</dbReference>
<name>A0A0E0GZK6_ORYNI</name>
<keyword evidence="2" id="KW-0611">Plant defense</keyword>
<dbReference type="HOGENOM" id="CLU_000837_25_2_1"/>
<evidence type="ECO:0000256" key="2">
    <source>
        <dbReference type="ARBA" id="ARBA00022821"/>
    </source>
</evidence>
<dbReference type="SUPFAM" id="SSF52058">
    <property type="entry name" value="L domain-like"/>
    <property type="match status" value="1"/>
</dbReference>
<evidence type="ECO:0000259" key="5">
    <source>
        <dbReference type="Pfam" id="PF23559"/>
    </source>
</evidence>
<dbReference type="GO" id="GO:0098542">
    <property type="term" value="P:defense response to other organism"/>
    <property type="evidence" value="ECO:0007669"/>
    <property type="project" value="TreeGrafter"/>
</dbReference>
<evidence type="ECO:0000313" key="7">
    <source>
        <dbReference type="EnsemblPlants" id="ONIVA04G07340.1"/>
    </source>
</evidence>
<proteinExistence type="predicted"/>
<keyword evidence="8" id="KW-1185">Reference proteome</keyword>
<dbReference type="InterPro" id="IPR036388">
    <property type="entry name" value="WH-like_DNA-bd_sf"/>
</dbReference>
<dbReference type="Gene3D" id="3.40.50.300">
    <property type="entry name" value="P-loop containing nucleotide triphosphate hydrolases"/>
    <property type="match status" value="1"/>
</dbReference>
<dbReference type="PANTHER" id="PTHR23155:SF1227">
    <property type="entry name" value="OS11G0462500 PROTEIN"/>
    <property type="match status" value="1"/>
</dbReference>
<evidence type="ECO:0000259" key="4">
    <source>
        <dbReference type="Pfam" id="PF00931"/>
    </source>
</evidence>
<dbReference type="Pfam" id="PF23559">
    <property type="entry name" value="WHD_DRP"/>
    <property type="match status" value="1"/>
</dbReference>
<dbReference type="InterPro" id="IPR002182">
    <property type="entry name" value="NB-ARC"/>
</dbReference>
<dbReference type="SUPFAM" id="SSF52540">
    <property type="entry name" value="P-loop containing nucleoside triphosphate hydrolases"/>
    <property type="match status" value="1"/>
</dbReference>
<dbReference type="InterPro" id="IPR042197">
    <property type="entry name" value="Apaf_helical"/>
</dbReference>
<feature type="region of interest" description="Disordered" evidence="3">
    <location>
        <begin position="914"/>
        <end position="933"/>
    </location>
</feature>
<reference evidence="7" key="2">
    <citation type="submission" date="2018-04" db="EMBL/GenBank/DDBJ databases">
        <title>OnivRS2 (Oryza nivara Reference Sequence Version 2).</title>
        <authorList>
            <person name="Zhang J."/>
            <person name="Kudrna D."/>
            <person name="Lee S."/>
            <person name="Talag J."/>
            <person name="Rajasekar S."/>
            <person name="Welchert J."/>
            <person name="Hsing Y.-I."/>
            <person name="Wing R.A."/>
        </authorList>
    </citation>
    <scope>NUCLEOTIDE SEQUENCE [LARGE SCALE GENOMIC DNA]</scope>
    <source>
        <strain evidence="7">SL10</strain>
    </source>
</reference>
<evidence type="ECO:0000313" key="8">
    <source>
        <dbReference type="Proteomes" id="UP000006591"/>
    </source>
</evidence>
<evidence type="ECO:0000256" key="3">
    <source>
        <dbReference type="SAM" id="MobiDB-lite"/>
    </source>
</evidence>
<dbReference type="InterPro" id="IPR044974">
    <property type="entry name" value="Disease_R_plants"/>
</dbReference>
<sequence length="933" mass="104806">MVSVVRLVFSMVGEVCRVMEKDAERHDRLYGGLQSIKLEMEMVNALIKEEEPAGGAVRETRMQQLQEFAYDVEDFVEGLWEAGAYGKVLVAIGMDPRGQQVRSIDRFKERIISLRKEWKPRIGGESSHVGGGGDEEEEEELDELLPLEGMDVPRSRVVELLSPSSPAEGRQLRVVSVVGCRGVGKTSLARAIYRDPSVSHAFDCVAWVDASGCNTNKALLHRIFESVRATTENVPMEAEGAAFTNLHTILSPKRYLVFIDDVEQAQVWKDTVHAFPDNGMNSRVIVTTSVHSVAAACSAGSYVYSMQCLSDDDSKSLFWRRVFGYQRIPPHSLVMDSESIFSKCGGLPLALASVAKHLNVKGVRLDSSHCKEVGQNLGRDYLQSGNGIFKGMRRVLTQCYDSLPDYEHKSCLLYLSIFPRGHQIKSKSLVRRLRAEGLVVKEGCKCFDELVDRCIIEPVPIINNSVVVKSCQVHGIVLEFIIQKSVEKNVVALIRGHDPLLKNSAETCVRRLSIQSSTKERFDELADKSALRSLTMFKSEPFDFRSCKMLRLLDLEGCTDLDKRFLEGLCQLLLLRYLSLRRTGINKLPTQIEKLQRLETLDIRETKVEKLPMQIIMLPKLAYLFGRFQLPDVPNGKVTNTLSEFLKKKSSLHTLAGFVANKRQSPEHVILLARNLKKVKLWCNEDARKSFLGPDLGAPSGSRRKRDCWGKTKLEDNYSHSITSEERQSNNFDFIRLLKMRFTSLESVSIVSSGLCKDFLGSLEGPCNISSIKLRGNLDRLPDSNKLGELGRIKKLHLFSTGLSIEVLSALQCLRGLEYLKLVEHSDIFCNGIFIVEKNGFESLKSLWIESPMPPKMRFNEGAMESLTSLHLLCPHSQMQQPSEIVEGISHLSNLSEVILHRSMQRAWETLATGHPNRPCVKRQPEPAANTAE</sequence>
<reference evidence="7" key="1">
    <citation type="submission" date="2015-04" db="UniProtKB">
        <authorList>
            <consortium name="EnsemblPlants"/>
        </authorList>
    </citation>
    <scope>IDENTIFICATION</scope>
    <source>
        <strain evidence="7">SL10</strain>
    </source>
</reference>
<dbReference type="eggNOG" id="KOG4658">
    <property type="taxonomic scope" value="Eukaryota"/>
</dbReference>
<dbReference type="Gene3D" id="1.10.8.430">
    <property type="entry name" value="Helical domain of apoptotic protease-activating factors"/>
    <property type="match status" value="1"/>
</dbReference>
<dbReference type="InterPro" id="IPR055414">
    <property type="entry name" value="LRR_R13L4/SHOC2-like"/>
</dbReference>
<dbReference type="InterPro" id="IPR027417">
    <property type="entry name" value="P-loop_NTPase"/>
</dbReference>
<accession>A0A0E0GZK6</accession>
<dbReference type="OMA" id="WCNEDAR"/>
<feature type="domain" description="NB-ARC" evidence="4">
    <location>
        <begin position="170"/>
        <end position="323"/>
    </location>
</feature>
<protein>
    <submittedName>
        <fullName evidence="7">Uncharacterized protein</fullName>
    </submittedName>
</protein>
<dbReference type="Pfam" id="PF23598">
    <property type="entry name" value="LRR_14"/>
    <property type="match status" value="1"/>
</dbReference>
<evidence type="ECO:0000256" key="1">
    <source>
        <dbReference type="ARBA" id="ARBA00022737"/>
    </source>
</evidence>
<dbReference type="STRING" id="4536.A0A0E0GZK6"/>
<dbReference type="EnsemblPlants" id="ONIVA04G07340.1">
    <property type="protein sequence ID" value="ONIVA04G07340.1"/>
    <property type="gene ID" value="ONIVA04G07340"/>
</dbReference>
<dbReference type="AlphaFoldDB" id="A0A0E0GZK6"/>
<dbReference type="Gramene" id="ONIVA04G07340.1">
    <property type="protein sequence ID" value="ONIVA04G07340.1"/>
    <property type="gene ID" value="ONIVA04G07340"/>
</dbReference>
<dbReference type="Pfam" id="PF00931">
    <property type="entry name" value="NB-ARC"/>
    <property type="match status" value="1"/>
</dbReference>
<keyword evidence="1" id="KW-0677">Repeat</keyword>
<dbReference type="PANTHER" id="PTHR23155">
    <property type="entry name" value="DISEASE RESISTANCE PROTEIN RP"/>
    <property type="match status" value="1"/>
</dbReference>
<dbReference type="GO" id="GO:0043531">
    <property type="term" value="F:ADP binding"/>
    <property type="evidence" value="ECO:0007669"/>
    <property type="project" value="InterPro"/>
</dbReference>
<organism evidence="7">
    <name type="scientific">Oryza nivara</name>
    <name type="common">Indian wild rice</name>
    <name type="synonym">Oryza sativa f. spontanea</name>
    <dbReference type="NCBI Taxonomy" id="4536"/>
    <lineage>
        <taxon>Eukaryota</taxon>
        <taxon>Viridiplantae</taxon>
        <taxon>Streptophyta</taxon>
        <taxon>Embryophyta</taxon>
        <taxon>Tracheophyta</taxon>
        <taxon>Spermatophyta</taxon>
        <taxon>Magnoliopsida</taxon>
        <taxon>Liliopsida</taxon>
        <taxon>Poales</taxon>
        <taxon>Poaceae</taxon>
        <taxon>BOP clade</taxon>
        <taxon>Oryzoideae</taxon>
        <taxon>Oryzeae</taxon>
        <taxon>Oryzinae</taxon>
        <taxon>Oryza</taxon>
    </lineage>
</organism>
<dbReference type="Gene3D" id="1.10.10.10">
    <property type="entry name" value="Winged helix-like DNA-binding domain superfamily/Winged helix DNA-binding domain"/>
    <property type="match status" value="1"/>
</dbReference>